<feature type="signal peptide" evidence="8">
    <location>
        <begin position="1"/>
        <end position="21"/>
    </location>
</feature>
<keyword evidence="3" id="KW-1134">Transmembrane beta strand</keyword>
<keyword evidence="7" id="KW-0998">Cell outer membrane</keyword>
<evidence type="ECO:0000313" key="9">
    <source>
        <dbReference type="EMBL" id="CAA6824322.1"/>
    </source>
</evidence>
<evidence type="ECO:0000256" key="3">
    <source>
        <dbReference type="ARBA" id="ARBA00022452"/>
    </source>
</evidence>
<dbReference type="EMBL" id="CACVAV010000380">
    <property type="protein sequence ID" value="CAA6824322.1"/>
    <property type="molecule type" value="Genomic_DNA"/>
</dbReference>
<reference evidence="9" key="1">
    <citation type="submission" date="2020-01" db="EMBL/GenBank/DDBJ databases">
        <authorList>
            <person name="Meier V. D."/>
            <person name="Meier V D."/>
        </authorList>
    </citation>
    <scope>NUCLEOTIDE SEQUENCE</scope>
    <source>
        <strain evidence="9">HLG_WM_MAG_08</strain>
    </source>
</reference>
<accession>A0A6S6TUA7</accession>
<comment type="similarity">
    <text evidence="2">Belongs to the OmpP1/FadL family.</text>
</comment>
<name>A0A6S6TUA7_9GAMM</name>
<sequence length="388" mass="41609">MKRLGLSAMLIVFTCPLTSVAGGLEQSAPSPGILFKSGDVAEFKMAYSEPSVDGSVAVGVFGEQQSGNITESMLRLGTSVKQQLNDRVAYALVFEQPHWARANYSDSSERYPYRDSFAKLSEDRLTLWGKYQPADNFSIYGGPMLSRTKVSASVKMTVPNPVNGSPLPVLNYSGSAPGKTALGYAAGVALENQSKAQRLSLTYFSELEFDMTATERASGVNVSTGEAYVIPESVTGASYKLPQSVTLAAQTGLNEKTLLFGSVRWADWSEYRIAPLVYESVTGEALSNFDNDSTTLSIGIGRKLNEQISLFVLGSYEKARGGLKDNLSPTDGDKSFVLGGTYRMGQHEVRVGVQHTLIGDAKTNANVGQASFTDNSGTGVGLTLLTKF</sequence>
<dbReference type="GO" id="GO:0015483">
    <property type="term" value="F:long-chain fatty acid transporting porin activity"/>
    <property type="evidence" value="ECO:0007669"/>
    <property type="project" value="TreeGrafter"/>
</dbReference>
<evidence type="ECO:0000256" key="5">
    <source>
        <dbReference type="ARBA" id="ARBA00022729"/>
    </source>
</evidence>
<dbReference type="SUPFAM" id="SSF56935">
    <property type="entry name" value="Porins"/>
    <property type="match status" value="1"/>
</dbReference>
<feature type="chain" id="PRO_5027911771" evidence="8">
    <location>
        <begin position="22"/>
        <end position="388"/>
    </location>
</feature>
<dbReference type="InterPro" id="IPR005017">
    <property type="entry name" value="OMPP1/FadL/TodX"/>
</dbReference>
<evidence type="ECO:0000256" key="4">
    <source>
        <dbReference type="ARBA" id="ARBA00022692"/>
    </source>
</evidence>
<evidence type="ECO:0000256" key="2">
    <source>
        <dbReference type="ARBA" id="ARBA00008163"/>
    </source>
</evidence>
<evidence type="ECO:0000256" key="1">
    <source>
        <dbReference type="ARBA" id="ARBA00004571"/>
    </source>
</evidence>
<dbReference type="Gene3D" id="2.40.160.60">
    <property type="entry name" value="Outer membrane protein transport protein (OMPP1/FadL/TodX)"/>
    <property type="match status" value="1"/>
</dbReference>
<dbReference type="GO" id="GO:0009279">
    <property type="term" value="C:cell outer membrane"/>
    <property type="evidence" value="ECO:0007669"/>
    <property type="project" value="UniProtKB-SubCell"/>
</dbReference>
<gene>
    <name evidence="9" type="ORF">HELGO_WM59762</name>
</gene>
<proteinExistence type="inferred from homology"/>
<evidence type="ECO:0000256" key="6">
    <source>
        <dbReference type="ARBA" id="ARBA00023136"/>
    </source>
</evidence>
<keyword evidence="5 8" id="KW-0732">Signal</keyword>
<evidence type="ECO:0000256" key="8">
    <source>
        <dbReference type="SAM" id="SignalP"/>
    </source>
</evidence>
<dbReference type="Pfam" id="PF03349">
    <property type="entry name" value="Toluene_X"/>
    <property type="match status" value="1"/>
</dbReference>
<protein>
    <submittedName>
        <fullName evidence="9">Long-chain fatty acid transport protein</fullName>
    </submittedName>
</protein>
<keyword evidence="4" id="KW-0812">Transmembrane</keyword>
<dbReference type="PANTHER" id="PTHR35093:SF8">
    <property type="entry name" value="OUTER MEMBRANE PROTEIN NMB0088-RELATED"/>
    <property type="match status" value="1"/>
</dbReference>
<dbReference type="PANTHER" id="PTHR35093">
    <property type="entry name" value="OUTER MEMBRANE PROTEIN NMB0088-RELATED"/>
    <property type="match status" value="1"/>
</dbReference>
<dbReference type="AlphaFoldDB" id="A0A6S6TUA7"/>
<organism evidence="9">
    <name type="scientific">uncultured Thiotrichaceae bacterium</name>
    <dbReference type="NCBI Taxonomy" id="298394"/>
    <lineage>
        <taxon>Bacteria</taxon>
        <taxon>Pseudomonadati</taxon>
        <taxon>Pseudomonadota</taxon>
        <taxon>Gammaproteobacteria</taxon>
        <taxon>Thiotrichales</taxon>
        <taxon>Thiotrichaceae</taxon>
        <taxon>environmental samples</taxon>
    </lineage>
</organism>
<evidence type="ECO:0000256" key="7">
    <source>
        <dbReference type="ARBA" id="ARBA00023237"/>
    </source>
</evidence>
<comment type="subcellular location">
    <subcellularLocation>
        <location evidence="1">Cell outer membrane</location>
        <topology evidence="1">Multi-pass membrane protein</topology>
    </subcellularLocation>
</comment>
<keyword evidence="6" id="KW-0472">Membrane</keyword>